<evidence type="ECO:0000256" key="5">
    <source>
        <dbReference type="SAM" id="Phobius"/>
    </source>
</evidence>
<dbReference type="PANTHER" id="PTHR11662">
    <property type="entry name" value="SOLUTE CARRIER FAMILY 17"/>
    <property type="match status" value="1"/>
</dbReference>
<accession>A0A1I6MT95</accession>
<feature type="transmembrane region" description="Helical" evidence="5">
    <location>
        <begin position="311"/>
        <end position="328"/>
    </location>
</feature>
<dbReference type="RefSeq" id="WP_245781945.1">
    <property type="nucleotide sequence ID" value="NZ_FOZL01000001.1"/>
</dbReference>
<dbReference type="PROSITE" id="PS50850">
    <property type="entry name" value="MFS"/>
    <property type="match status" value="1"/>
</dbReference>
<feature type="transmembrane region" description="Helical" evidence="5">
    <location>
        <begin position="86"/>
        <end position="104"/>
    </location>
</feature>
<dbReference type="PANTHER" id="PTHR11662:SF285">
    <property type="entry name" value="HEXURONATE TRANSPORTER"/>
    <property type="match status" value="1"/>
</dbReference>
<feature type="transmembrane region" description="Helical" evidence="5">
    <location>
        <begin position="56"/>
        <end position="74"/>
    </location>
</feature>
<dbReference type="GO" id="GO:0016020">
    <property type="term" value="C:membrane"/>
    <property type="evidence" value="ECO:0007669"/>
    <property type="project" value="UniProtKB-SubCell"/>
</dbReference>
<feature type="transmembrane region" description="Helical" evidence="5">
    <location>
        <begin position="365"/>
        <end position="385"/>
    </location>
</feature>
<keyword evidence="3 5" id="KW-1133">Transmembrane helix</keyword>
<reference evidence="7 8" key="1">
    <citation type="submission" date="2016-10" db="EMBL/GenBank/DDBJ databases">
        <authorList>
            <person name="de Groot N.N."/>
        </authorList>
    </citation>
    <scope>NUCLEOTIDE SEQUENCE [LARGE SCALE GENOMIC DNA]</scope>
    <source>
        <strain evidence="7 8">DSM 21001</strain>
    </source>
</reference>
<gene>
    <name evidence="7" type="ORF">SAMN05421771_3581</name>
</gene>
<feature type="transmembrane region" description="Helical" evidence="5">
    <location>
        <begin position="334"/>
        <end position="353"/>
    </location>
</feature>
<dbReference type="CDD" id="cd17319">
    <property type="entry name" value="MFS_ExuT_GudP_like"/>
    <property type="match status" value="1"/>
</dbReference>
<dbReference type="InterPro" id="IPR050382">
    <property type="entry name" value="MFS_Na/Anion_cotransporter"/>
</dbReference>
<keyword evidence="8" id="KW-1185">Reference proteome</keyword>
<evidence type="ECO:0000256" key="2">
    <source>
        <dbReference type="ARBA" id="ARBA00022692"/>
    </source>
</evidence>
<dbReference type="InterPro" id="IPR011701">
    <property type="entry name" value="MFS"/>
</dbReference>
<feature type="transmembrane region" description="Helical" evidence="5">
    <location>
        <begin position="16"/>
        <end position="33"/>
    </location>
</feature>
<protein>
    <submittedName>
        <fullName evidence="7">MFS transporter, ACS family, hexuronate transporter</fullName>
    </submittedName>
</protein>
<comment type="subcellular location">
    <subcellularLocation>
        <location evidence="1">Membrane</location>
        <topology evidence="1">Multi-pass membrane protein</topology>
    </subcellularLocation>
</comment>
<dbReference type="Proteomes" id="UP000199024">
    <property type="component" value="Unassembled WGS sequence"/>
</dbReference>
<feature type="transmembrane region" description="Helical" evidence="5">
    <location>
        <begin position="405"/>
        <end position="425"/>
    </location>
</feature>
<evidence type="ECO:0000256" key="1">
    <source>
        <dbReference type="ARBA" id="ARBA00004141"/>
    </source>
</evidence>
<dbReference type="SUPFAM" id="SSF103473">
    <property type="entry name" value="MFS general substrate transporter"/>
    <property type="match status" value="1"/>
</dbReference>
<dbReference type="GO" id="GO:0015134">
    <property type="term" value="F:hexuronate transmembrane transporter activity"/>
    <property type="evidence" value="ECO:0007669"/>
    <property type="project" value="TreeGrafter"/>
</dbReference>
<dbReference type="Gene3D" id="1.20.1250.20">
    <property type="entry name" value="MFS general substrate transporter like domains"/>
    <property type="match status" value="2"/>
</dbReference>
<dbReference type="Pfam" id="PF07690">
    <property type="entry name" value="MFS_1"/>
    <property type="match status" value="1"/>
</dbReference>
<dbReference type="InterPro" id="IPR036259">
    <property type="entry name" value="MFS_trans_sf"/>
</dbReference>
<name>A0A1I6MT95_9BACT</name>
<evidence type="ECO:0000256" key="3">
    <source>
        <dbReference type="ARBA" id="ARBA00022989"/>
    </source>
</evidence>
<feature type="transmembrane region" description="Helical" evidence="5">
    <location>
        <begin position="143"/>
        <end position="167"/>
    </location>
</feature>
<dbReference type="AlphaFoldDB" id="A0A1I6MT95"/>
<dbReference type="EMBL" id="FOZL01000001">
    <property type="protein sequence ID" value="SFS18851.1"/>
    <property type="molecule type" value="Genomic_DNA"/>
</dbReference>
<feature type="transmembrane region" description="Helical" evidence="5">
    <location>
        <begin position="174"/>
        <end position="193"/>
    </location>
</feature>
<evidence type="ECO:0000313" key="8">
    <source>
        <dbReference type="Proteomes" id="UP000199024"/>
    </source>
</evidence>
<keyword evidence="4 5" id="KW-0472">Membrane</keyword>
<dbReference type="InterPro" id="IPR020846">
    <property type="entry name" value="MFS_dom"/>
</dbReference>
<keyword evidence="2 5" id="KW-0812">Transmembrane</keyword>
<sequence length="438" mass="47770">MMDVSHSAPPRRTSSIRWWICVLLFASTVINYLDRQSLALLAPNLKQMFLWDNRDYAQLVIGFRVTYTVGQVFWGRLLDRVGTRKGATISVALYSVASMLTPLAGGLSSFLGFRCLLGVGESGNWPAATKAVSEWFPARERGLATAFFDSGSSLGGAIAPFLIFWIYRHWGWRAAFAVPGLLGVVWLLVWRWFYHQPEQHPMISAEELSMLQEEKRLAGTDSADEPVSLKSLLALRETWGCIAARALTDPVWFFITDWFPIYLVSKGFALSSSLLAVWVPFLAADAGSYVGGLVSGWLIQRGWPLLPARKAIVVAGGIGTLFLIPTIFATNLLVLTALFGIATFSYQAFSVMANVLPPDLYQPRGVATVSGLSGTAAGIGTIIGYEAIGYFSDARSTSGTHAFDPIMIVCGLVPFVGALLVVWLIRPQRSASTALKSV</sequence>
<proteinExistence type="predicted"/>
<feature type="domain" description="Major facilitator superfamily (MFS) profile" evidence="6">
    <location>
        <begin position="20"/>
        <end position="429"/>
    </location>
</feature>
<evidence type="ECO:0000313" key="7">
    <source>
        <dbReference type="EMBL" id="SFS18851.1"/>
    </source>
</evidence>
<organism evidence="7 8">
    <name type="scientific">Granulicella pectinivorans</name>
    <dbReference type="NCBI Taxonomy" id="474950"/>
    <lineage>
        <taxon>Bacteria</taxon>
        <taxon>Pseudomonadati</taxon>
        <taxon>Acidobacteriota</taxon>
        <taxon>Terriglobia</taxon>
        <taxon>Terriglobales</taxon>
        <taxon>Acidobacteriaceae</taxon>
        <taxon>Granulicella</taxon>
    </lineage>
</organism>
<feature type="transmembrane region" description="Helical" evidence="5">
    <location>
        <begin position="275"/>
        <end position="299"/>
    </location>
</feature>
<evidence type="ECO:0000256" key="4">
    <source>
        <dbReference type="ARBA" id="ARBA00023136"/>
    </source>
</evidence>
<dbReference type="STRING" id="474950.SAMN05421771_3581"/>
<evidence type="ECO:0000259" key="6">
    <source>
        <dbReference type="PROSITE" id="PS50850"/>
    </source>
</evidence>